<dbReference type="NCBIfam" id="TIGR02816">
    <property type="entry name" value="pfaB_fam"/>
    <property type="match status" value="1"/>
</dbReference>
<dbReference type="SUPFAM" id="SSF52151">
    <property type="entry name" value="FabD/lysophospholipase-like"/>
    <property type="match status" value="1"/>
</dbReference>
<dbReference type="InterPro" id="IPR052568">
    <property type="entry name" value="PKS-FAS_Synthase"/>
</dbReference>
<dbReference type="EMBL" id="UOEU01000698">
    <property type="protein sequence ID" value="VAW38157.1"/>
    <property type="molecule type" value="Genomic_DNA"/>
</dbReference>
<comment type="pathway">
    <text evidence="1">Lipid metabolism; fatty acid biosynthesis.</text>
</comment>
<dbReference type="GO" id="GO:0006633">
    <property type="term" value="P:fatty acid biosynthetic process"/>
    <property type="evidence" value="ECO:0007669"/>
    <property type="project" value="UniProtKB-UniPathway"/>
</dbReference>
<reference evidence="10" key="1">
    <citation type="submission" date="2018-06" db="EMBL/GenBank/DDBJ databases">
        <authorList>
            <person name="Zhirakovskaya E."/>
        </authorList>
    </citation>
    <scope>NUCLEOTIDE SEQUENCE</scope>
</reference>
<dbReference type="CDD" id="cd04742">
    <property type="entry name" value="NPD_FabD"/>
    <property type="match status" value="1"/>
</dbReference>
<dbReference type="UniPathway" id="UPA00094"/>
<dbReference type="InterPro" id="IPR016039">
    <property type="entry name" value="Thiolase-like"/>
</dbReference>
<dbReference type="Pfam" id="PF02801">
    <property type="entry name" value="Ketoacyl-synt_C"/>
    <property type="match status" value="2"/>
</dbReference>
<dbReference type="InterPro" id="IPR001227">
    <property type="entry name" value="Ac_transferase_dom_sf"/>
</dbReference>
<evidence type="ECO:0000256" key="5">
    <source>
        <dbReference type="ARBA" id="ARBA00023098"/>
    </source>
</evidence>
<dbReference type="InterPro" id="IPR049489">
    <property type="entry name" value="FabD-like_helical_ins"/>
</dbReference>
<dbReference type="Pfam" id="PF21607">
    <property type="entry name" value="FabD_helical_ins"/>
    <property type="match status" value="1"/>
</dbReference>
<dbReference type="PANTHER" id="PTHR43074">
    <property type="entry name" value="OMEGA-3 POLYUNSATURATED FATTY ACID SYNTHASE PFAB-RELATED"/>
    <property type="match status" value="1"/>
</dbReference>
<keyword evidence="10" id="KW-0560">Oxidoreductase</keyword>
<dbReference type="SMART" id="SM00825">
    <property type="entry name" value="PKS_KS"/>
    <property type="match status" value="2"/>
</dbReference>
<comment type="similarity">
    <text evidence="2">Belongs to the thioester dehydratase family. FabA subfamily.</text>
</comment>
<name>A0A3B0VIJ5_9ZZZZ</name>
<feature type="domain" description="Ketosynthase family 3 (KS3)" evidence="9">
    <location>
        <begin position="1"/>
        <end position="455"/>
    </location>
</feature>
<dbReference type="PANTHER" id="PTHR43074:SF1">
    <property type="entry name" value="BETA-KETOACYL SYNTHASE FAMILY PROTEIN-RELATED"/>
    <property type="match status" value="1"/>
</dbReference>
<keyword evidence="6" id="KW-0275">Fatty acid biosynthesis</keyword>
<dbReference type="Gene3D" id="3.40.47.10">
    <property type="match status" value="2"/>
</dbReference>
<dbReference type="InterPro" id="IPR013785">
    <property type="entry name" value="Aldolase_TIM"/>
</dbReference>
<keyword evidence="4" id="KW-0276">Fatty acid metabolism</keyword>
<dbReference type="InterPro" id="IPR020841">
    <property type="entry name" value="PKS_Beta-ketoAc_synthase_dom"/>
</dbReference>
<accession>A0A3B0VIJ5</accession>
<dbReference type="Pfam" id="PF00109">
    <property type="entry name" value="ketoacyl-synt"/>
    <property type="match status" value="2"/>
</dbReference>
<dbReference type="InterPro" id="IPR014179">
    <property type="entry name" value="PfaD-like_TIM-barrel"/>
</dbReference>
<dbReference type="NCBIfam" id="TIGR02814">
    <property type="entry name" value="pfaD_fam"/>
    <property type="match status" value="1"/>
</dbReference>
<evidence type="ECO:0000256" key="7">
    <source>
        <dbReference type="ARBA" id="ARBA00023239"/>
    </source>
</evidence>
<dbReference type="SMART" id="SM00827">
    <property type="entry name" value="PKS_AT"/>
    <property type="match status" value="1"/>
</dbReference>
<dbReference type="GO" id="GO:0004318">
    <property type="term" value="F:enoyl-[acyl-carrier-protein] reductase (NADH) activity"/>
    <property type="evidence" value="ECO:0007669"/>
    <property type="project" value="UniProtKB-EC"/>
</dbReference>
<feature type="domain" description="Ketosynthase family 3 (KS3)" evidence="9">
    <location>
        <begin position="469"/>
        <end position="921"/>
    </location>
</feature>
<dbReference type="InterPro" id="IPR014030">
    <property type="entry name" value="Ketoacyl_synth_N"/>
</dbReference>
<keyword evidence="3" id="KW-0444">Lipid biosynthesis</keyword>
<keyword evidence="5" id="KW-0443">Lipid metabolism</keyword>
<dbReference type="EC" id="1.3.1.9" evidence="10"/>
<proteinExistence type="inferred from homology"/>
<dbReference type="PROSITE" id="PS52004">
    <property type="entry name" value="KS3_2"/>
    <property type="match status" value="2"/>
</dbReference>
<evidence type="ECO:0000256" key="2">
    <source>
        <dbReference type="ARBA" id="ARBA00006714"/>
    </source>
</evidence>
<feature type="compositionally biased region" description="Polar residues" evidence="8">
    <location>
        <begin position="1535"/>
        <end position="1552"/>
    </location>
</feature>
<evidence type="ECO:0000256" key="6">
    <source>
        <dbReference type="ARBA" id="ARBA00023160"/>
    </source>
</evidence>
<feature type="region of interest" description="Disordered" evidence="8">
    <location>
        <begin position="1535"/>
        <end position="1556"/>
    </location>
</feature>
<dbReference type="InterPro" id="IPR014181">
    <property type="entry name" value="Omega3_polyunsat_FA_synth-like"/>
</dbReference>
<evidence type="ECO:0000256" key="1">
    <source>
        <dbReference type="ARBA" id="ARBA00005194"/>
    </source>
</evidence>
<dbReference type="CDD" id="cd00833">
    <property type="entry name" value="PKS"/>
    <property type="match status" value="2"/>
</dbReference>
<dbReference type="GO" id="GO:0016746">
    <property type="term" value="F:acyltransferase activity"/>
    <property type="evidence" value="ECO:0007669"/>
    <property type="project" value="InterPro"/>
</dbReference>
<feature type="compositionally biased region" description="Basic and acidic residues" evidence="8">
    <location>
        <begin position="2007"/>
        <end position="2033"/>
    </location>
</feature>
<dbReference type="InterPro" id="IPR010083">
    <property type="entry name" value="FabA"/>
</dbReference>
<dbReference type="Gene3D" id="3.10.129.10">
    <property type="entry name" value="Hotdog Thioesterase"/>
    <property type="match status" value="4"/>
</dbReference>
<evidence type="ECO:0000313" key="10">
    <source>
        <dbReference type="EMBL" id="VAW38157.1"/>
    </source>
</evidence>
<evidence type="ECO:0000256" key="8">
    <source>
        <dbReference type="SAM" id="MobiDB-lite"/>
    </source>
</evidence>
<evidence type="ECO:0000256" key="3">
    <source>
        <dbReference type="ARBA" id="ARBA00022516"/>
    </source>
</evidence>
<evidence type="ECO:0000256" key="4">
    <source>
        <dbReference type="ARBA" id="ARBA00022832"/>
    </source>
</evidence>
<dbReference type="SUPFAM" id="SSF54637">
    <property type="entry name" value="Thioesterase/thiol ester dehydrase-isomerase"/>
    <property type="match status" value="4"/>
</dbReference>
<protein>
    <submittedName>
        <fullName evidence="10">Enoyl-[acyl-carrier-protein] reductase [FMN], inferred for PFA pathway</fullName>
        <ecNumber evidence="10">1.3.1.9</ecNumber>
    </submittedName>
</protein>
<gene>
    <name evidence="10" type="ORF">MNBD_CHLOROFLEXI01-324</name>
</gene>
<dbReference type="GO" id="GO:0019171">
    <property type="term" value="F:(3R)-hydroxyacyl-[acyl-carrier-protein] dehydratase activity"/>
    <property type="evidence" value="ECO:0007669"/>
    <property type="project" value="InterPro"/>
</dbReference>
<dbReference type="InterPro" id="IPR029069">
    <property type="entry name" value="HotDog_dom_sf"/>
</dbReference>
<dbReference type="Gene3D" id="3.30.70.250">
    <property type="entry name" value="Malonyl-CoA ACP transacylase, ACP-binding"/>
    <property type="match status" value="1"/>
</dbReference>
<keyword evidence="7" id="KW-0456">Lyase</keyword>
<dbReference type="Pfam" id="PF07977">
    <property type="entry name" value="FabA"/>
    <property type="match status" value="2"/>
</dbReference>
<feature type="region of interest" description="Disordered" evidence="8">
    <location>
        <begin position="2004"/>
        <end position="2033"/>
    </location>
</feature>
<dbReference type="Gene3D" id="3.20.20.70">
    <property type="entry name" value="Aldolase class I"/>
    <property type="match status" value="1"/>
</dbReference>
<dbReference type="SUPFAM" id="SSF53901">
    <property type="entry name" value="Thiolase-like"/>
    <property type="match status" value="3"/>
</dbReference>
<dbReference type="InterPro" id="IPR014031">
    <property type="entry name" value="Ketoacyl_synth_C"/>
</dbReference>
<dbReference type="GO" id="GO:0005737">
    <property type="term" value="C:cytoplasm"/>
    <property type="evidence" value="ECO:0007669"/>
    <property type="project" value="InterPro"/>
</dbReference>
<dbReference type="InterPro" id="IPR016035">
    <property type="entry name" value="Acyl_Trfase/lysoPLipase"/>
</dbReference>
<dbReference type="CDD" id="cd01287">
    <property type="entry name" value="FabA"/>
    <property type="match status" value="1"/>
</dbReference>
<dbReference type="Gene3D" id="3.40.366.10">
    <property type="entry name" value="Malonyl-Coenzyme A Acyl Carrier Protein, domain 2"/>
    <property type="match status" value="1"/>
</dbReference>
<dbReference type="InterPro" id="IPR014043">
    <property type="entry name" value="Acyl_transferase_dom"/>
</dbReference>
<evidence type="ECO:0000259" key="9">
    <source>
        <dbReference type="PROSITE" id="PS52004"/>
    </source>
</evidence>
<dbReference type="InterPro" id="IPR013114">
    <property type="entry name" value="FabA_FabZ"/>
</dbReference>
<organism evidence="10">
    <name type="scientific">hydrothermal vent metagenome</name>
    <dbReference type="NCBI Taxonomy" id="652676"/>
    <lineage>
        <taxon>unclassified sequences</taxon>
        <taxon>metagenomes</taxon>
        <taxon>ecological metagenomes</taxon>
    </lineage>
</organism>
<dbReference type="Pfam" id="PF03060">
    <property type="entry name" value="NMO"/>
    <property type="match status" value="1"/>
</dbReference>
<dbReference type="SUPFAM" id="SSF51412">
    <property type="entry name" value="Inosine monophosphate dehydrogenase (IMPDH)"/>
    <property type="match status" value="1"/>
</dbReference>
<sequence length="2909" mass="318963">MEKLAIVGLSCLFPDAETPAQYWQNLLAQKDSRSAATAVQMGVDPQIFYAPNAKTQDKYYCLQGGYIRGFSFDANGYRLPAAAIEDMDDLFKWSLYVAREALQDSGYWGKTAVLNRTGIILGNLSFPTQSSHHLFAPIYKQALEAATRELLQDNPLTLTTLPQNGAVSPDNLKIAGYPAAFVGQAIGLGGANFALDAACASSLYAVKMAGQYLLSGKADLMLAGAVSHADPFFINMGFSIFHAYPEGDATSQPLNQGSDGLYAGEGAGMFVLKRHSDAVRDGDKIYAVISGIGLSNDGKGKFLLQPNPKGQVLAFERAYAQAGIDPADIDYVECHATGTPVGDITELNSMETFFTRANGGQPNSVPLVGSAKSNFGHLLTAAGMAGMSKVILGMAHRQIPATIHLDNPLSSKNGAISSKQMVSQTIPWPQQGNTKRAAISAFGFGGTNAHLILEKESIVNRQSSIVNPTQRVAIVGMDAFFGGCDGLDAFGQTVYYGRQQFTAVPKGRWQGIENEAELLKKYHFADGQAPQGAFISDFELDFFHFKIPPNNDQPIPQQLLILKVADRALQDAGVKEGGNVAVIIAAGAELALHSFRGRVDLTWQIKESVARSDLDLTTEQVARLEQISKDSIHEPAEVNQYISFIGNIMASRISSQWDFSGPAFTLSAEENSTFKALETAQMLLANGEVDAVVVGAVDLAGSVENVLLRHQQTAVNSGTPTLSIDENANGWLIGEGAGVVVLKRYEDAVQAEDRVYAVIDDISIVQGDTLAPSAEKVAQVSQQALANKGIAPTDIGYLELHGSGVAREDVAEIEGITAVYTSPTSTTPTTALGSIKANIGHTFTASGIASLIKTAFCLYHRTIPATPGWTAPKSPERWQESPFYVPTESRPWFKEPGQKQRLAAINGLGADGAYAHLILSEATSQRRPNHTLLQKAPFYLFPVAANDQATLHQRLADLQLLLTDCLDLETAVLQNNIIYQQQQQEKYAIAIVGPDRTKLLREIKMAQSGIGNAFATGQVWKSPQGTIFTPQPLGKTGKIAFVYPGAFSAYPGLGRDIFQLFPHLHKAFADRLPNPSDLVGDKLLYPRTMQPMSDKEAKRHLFKLMSNSVAMLQAGATYSTVISKVLRDQFKVQPDGALGYSLGEMTMMFGTGVWAVADNNSEMVGASPLFRERLSGPQNVVREHWQLPPATPQNRTSIWAIFVLKTAVSAAIAAVEKEARVYLTHINTPNEVVIAGDPQSCQRVVQTLNCDTIPVPYNHVLHCDLMQSEWSEFVKLNTIPVQETASVNFYYAANNAASQLTSEAIAQNIASASCQQVDFPALVQRAYDDGVRLFLELGPRAACSWWIRDILHGQPHLSTAVNRRSLDDHTMLIQLLAQLVSHRVPLDLSSLMNTQAAAVSSQGRSLVRTVSLTKTPIREMMLTAENKAIFAEVALKSRLASVAPPYAHPQSTLDEDVMTRQSTNLEPVLSAPNDDILAVTEETAVNLTFLDDQLQKLAAVMSQSLRVHEAFLNMRQETLLQASTLVEMQIVESGSGINQHNSTPSQSHQEGAQESEIVTKDNALVAKNRLYSERSRGRTILLQDPNRPNNYSKPDHLIWGAAELAEYAGGSIVPMFGAEYAIIDTYRRRVRLPMMPYLLVDRITKLNGKRGVYQPSTMTTEYDIPFDAWYATDGQIPWAVSVESGQCDLLLISYLGIDFANKGERVYRLLDCTLTFLDDMPLEGETLRYDISINSFAQSGDSLLFFFSYNCFVGDKMVLKMRGGCAGFFTDEELAGGKGIITTARQLEEKRQIVKSHFTPPLFCNRTNFNRDELVMLGYGDLAAVFGADYAANGRNPSLRLPPEGVLMIDRIVEVDATGGAWGLGLIVSEKDLRPDDWYFPCHFKDDEVLAGSLVAEGCSQLLQFYLLYLGMQTQMTDARFQPVRDLGQVVRTRKQIMASASKLTYRMEITEIGLEPHPYAKANVDIIYEGVVVVDFKNLGLQLVEKPVGDPYSVNGNQLSVISESSTDHRPPITDHRPPTTDHRPPTTDHRPPTTALFDDYHIQHFAVGSISACFGPDYALFEGRRIPRTPNGDLKLFSRIVEINAERFVFEGEPNLVSEYDVPQAAWFYQQNSYATMPYSVLMEIGLQPCGFLSAYLGSTLSYPEEDFYFRNLDGNGRFHSNIDLRGKTISNRVTLLSATALSGIIIQKFSFEMSVEGALFYEGTAVFGYFQPESLINQVGLDQGRDVKPWFEQEEVSALAINQIVLAERGDLYGETACTELAEVAVSPSDLGRHYRLANQQLNFLDSVTVIPNGGRHGQGYVHAVRTIDPNDWFFSCHFYQDPVMPGSLGVDAIVQAMQIYALDQDLGGHLHNPHFTHVEEHEVVWIYRGQITPGDGQMLLEVDITNIESTPKQVTIRGNASLWKTGMRIYEVKEIAIRLVGEPQESKPLDVVTRGETRAGETAASASSVQAVPQISPQQLGDPEFLKSHGVDFAYTAGAMANGISSEELVIAMGKANLLASFGAAGLVPDRIRAAIQRIQAALPNGPYAFNLIHSPNEENLERSAVDLYLDHQVHTVEASAFLSLTPHIVRYRVAGLSLNTAGQINIQNKVIAKVSRREVAAQFMKPVPAEMLQTLVEQGLITAQQAILAAKVPMADDITVEADSGGHTDNRPLICTLPSIIGLGNELQAEYSYQRPIRIGAAGGISTPQSALAAFMMGAAYVVTGSINQACVEAGASEHTKRLLAQAQITDMTMAPAADMFEMGVELQVLQRGTMFPMRAQKLYDLYQRYDSIEAIPADERHKLETQVFKSSLEDIWAGCVTFFNERDPEQLLRAQGNPKRKMALIFRWYLGLSSRWSNVGEPGRQMDYQIWCGPSMGAFNDWVRGTPLELPQNRRVVDVAQHIMNGAADLYRQHIMRLNGMLG</sequence>